<accession>A0AAP0UZY2</accession>
<name>A0AAP0UZY2_PREIN</name>
<organism evidence="1 2">
    <name type="scientific">Prevotella intermedia ZT</name>
    <dbReference type="NCBI Taxonomy" id="1347790"/>
    <lineage>
        <taxon>Bacteria</taxon>
        <taxon>Pseudomonadati</taxon>
        <taxon>Bacteroidota</taxon>
        <taxon>Bacteroidia</taxon>
        <taxon>Bacteroidales</taxon>
        <taxon>Prevotellaceae</taxon>
        <taxon>Prevotella</taxon>
    </lineage>
</organism>
<gene>
    <name evidence="1" type="ORF">M573_129015</name>
</gene>
<sequence>MSWLALHQSQLTAHIVTDTAKFLLIIAPRQDVAMTADGGKPEAVRLVQILVNPLLVDLIGATVTGE</sequence>
<comment type="caution">
    <text evidence="1">The sequence shown here is derived from an EMBL/GenBank/DDBJ whole genome shotgun (WGS) entry which is preliminary data.</text>
</comment>
<evidence type="ECO:0000313" key="2">
    <source>
        <dbReference type="Proteomes" id="UP000032541"/>
    </source>
</evidence>
<dbReference type="Proteomes" id="UP000032541">
    <property type="component" value="Unassembled WGS sequence"/>
</dbReference>
<reference evidence="1 2" key="1">
    <citation type="journal article" date="2015" name="BMC Genomics">
        <title>Comparative genome analysis of Prevotella intermedia strain isolated from infected root canal reveals features related to pathogenicity and adaptation.</title>
        <authorList>
            <person name="Ruan Y."/>
            <person name="Shen L."/>
            <person name="Zou Y."/>
            <person name="Qi Z."/>
            <person name="Yin J."/>
            <person name="Jiang J."/>
            <person name="Guo L."/>
            <person name="He L."/>
            <person name="Chen Z."/>
            <person name="Tang Z."/>
            <person name="Qin S."/>
        </authorList>
    </citation>
    <scope>NUCLEOTIDE SEQUENCE [LARGE SCALE GENOMIC DNA]</scope>
    <source>
        <strain evidence="1 2">ZT</strain>
    </source>
</reference>
<proteinExistence type="predicted"/>
<dbReference type="EMBL" id="ATMK01000029">
    <property type="protein sequence ID" value="KJJ86335.1"/>
    <property type="molecule type" value="Genomic_DNA"/>
</dbReference>
<evidence type="ECO:0000313" key="1">
    <source>
        <dbReference type="EMBL" id="KJJ86335.1"/>
    </source>
</evidence>
<dbReference type="AlphaFoldDB" id="A0AAP0UZY2"/>
<protein>
    <submittedName>
        <fullName evidence="1">Conjugation system ATPase, TraG family</fullName>
    </submittedName>
</protein>